<dbReference type="InterPro" id="IPR000014">
    <property type="entry name" value="PAS"/>
</dbReference>
<evidence type="ECO:0000313" key="5">
    <source>
        <dbReference type="Proteomes" id="UP000295729"/>
    </source>
</evidence>
<dbReference type="InterPro" id="IPR035965">
    <property type="entry name" value="PAS-like_dom_sf"/>
</dbReference>
<dbReference type="Gene3D" id="6.10.340.10">
    <property type="match status" value="1"/>
</dbReference>
<dbReference type="SUPFAM" id="SSF55785">
    <property type="entry name" value="PYP-like sensor domain (PAS domain)"/>
    <property type="match status" value="1"/>
</dbReference>
<dbReference type="PROSITE" id="PS50885">
    <property type="entry name" value="HAMP"/>
    <property type="match status" value="1"/>
</dbReference>
<keyword evidence="5" id="KW-1185">Reference proteome</keyword>
<dbReference type="Pfam" id="PF00563">
    <property type="entry name" value="EAL"/>
    <property type="match status" value="1"/>
</dbReference>
<dbReference type="CDD" id="cd06225">
    <property type="entry name" value="HAMP"/>
    <property type="match status" value="1"/>
</dbReference>
<dbReference type="SMART" id="SM00267">
    <property type="entry name" value="GGDEF"/>
    <property type="match status" value="1"/>
</dbReference>
<proteinExistence type="predicted"/>
<feature type="domain" description="EAL" evidence="1">
    <location>
        <begin position="541"/>
        <end position="796"/>
    </location>
</feature>
<evidence type="ECO:0000313" key="4">
    <source>
        <dbReference type="EMBL" id="TDR15857.1"/>
    </source>
</evidence>
<comment type="caution">
    <text evidence="4">The sequence shown here is derived from an EMBL/GenBank/DDBJ whole genome shotgun (WGS) entry which is preliminary data.</text>
</comment>
<accession>A0A4R6XF31</accession>
<dbReference type="RefSeq" id="WP_133560617.1">
    <property type="nucleotide sequence ID" value="NZ_SNZA01000001.1"/>
</dbReference>
<dbReference type="GO" id="GO:0007165">
    <property type="term" value="P:signal transduction"/>
    <property type="evidence" value="ECO:0007669"/>
    <property type="project" value="InterPro"/>
</dbReference>
<gene>
    <name evidence="4" type="ORF">C8D85_1236</name>
</gene>
<dbReference type="InterPro" id="IPR043128">
    <property type="entry name" value="Rev_trsase/Diguanyl_cyclase"/>
</dbReference>
<dbReference type="CDD" id="cd01949">
    <property type="entry name" value="GGDEF"/>
    <property type="match status" value="1"/>
</dbReference>
<dbReference type="Pfam" id="PF00990">
    <property type="entry name" value="GGDEF"/>
    <property type="match status" value="1"/>
</dbReference>
<feature type="domain" description="GGDEF" evidence="3">
    <location>
        <begin position="394"/>
        <end position="532"/>
    </location>
</feature>
<dbReference type="InterPro" id="IPR052155">
    <property type="entry name" value="Biofilm_reg_signaling"/>
</dbReference>
<dbReference type="EMBL" id="SNZA01000001">
    <property type="protein sequence ID" value="TDR15857.1"/>
    <property type="molecule type" value="Genomic_DNA"/>
</dbReference>
<reference evidence="4 5" key="1">
    <citation type="submission" date="2019-03" db="EMBL/GenBank/DDBJ databases">
        <title>Genomic Encyclopedia of Type Strains, Phase IV (KMG-IV): sequencing the most valuable type-strain genomes for metagenomic binning, comparative biology and taxonomic classification.</title>
        <authorList>
            <person name="Goeker M."/>
        </authorList>
    </citation>
    <scope>NUCLEOTIDE SEQUENCE [LARGE SCALE GENOMIC DNA]</scope>
    <source>
        <strain evidence="4 5">DSM 5604</strain>
    </source>
</reference>
<dbReference type="Gene3D" id="3.20.20.450">
    <property type="entry name" value="EAL domain"/>
    <property type="match status" value="1"/>
</dbReference>
<dbReference type="Gene3D" id="3.30.70.270">
    <property type="match status" value="1"/>
</dbReference>
<protein>
    <submittedName>
        <fullName evidence="4">PAS domain S-box-containing protein/diguanylate cyclase (GGDEF)-like protein</fullName>
    </submittedName>
</protein>
<feature type="domain" description="HAMP" evidence="2">
    <location>
        <begin position="181"/>
        <end position="237"/>
    </location>
</feature>
<dbReference type="PROSITE" id="PS50887">
    <property type="entry name" value="GGDEF"/>
    <property type="match status" value="1"/>
</dbReference>
<dbReference type="OrthoDB" id="9804951at2"/>
<sequence length="801" mass="89916">MISALNRSLYIKQSLATLALAVVLSFALSFVQAYQTLQQEPYRIQKEFNDILSIVERPLSQALFRLDTTFAQQQAESLLYNPAIQQATVFDENGQVFAQAKAPSIAPSISNNVAGWLLAEQLSVSRQLNFSEIEFPLGSILLELDLRYLVEQIISVNTQLFAQNLVKDILLALLLSFLFYAIVTRPVKQLTWSLARVDEANGVSVPSSFNAMHRNDELGRLKNTFNELWLRLTKALDALDRSHQHSKAMITHAADGIVVLNHSLHIQVVNGAAEKLLHKTAEELTSAPLASIQGGSFWTSLQSSLKDLPVDQVMTAETTLSNQQKLVPVEIRISKYEVQGETELVLLMRDLSERKEAQQRINRLSFYDSLTRLPNRTLMTDHLQKSMDDMKPGGFGALIILDLDRFKTINDALGHNVGDQLLIEVVNGIMPLVSPNTTFARVGGDEFVFLWGCVRGDMEESNVSINHFIQKVLIECSKPKHVEGHDLHVTASMGISFFDGSEESTATILRQADTALYKAKEQGRNTFAFFQDDMKSLSDARLQMEKSLHRALKEDEFEVYYQPQNNDKGEIIGAEVLLRWQDQERGFISPMEFIPVAEEIGLIHDIGRIVLQKSTQQVALWRRQGLWKDTWKVSINVSPMQFAHAKLVEYVVAALDASGLSPDLVDIEITETTLMSDLDGALAKMERLKDLGISLSVDDFGTGYSSLKYLKDLPIDRLKIDQSFVRDLIHDKDDYAIVLAVIAMASALSLNVLAEGVETEEHFKQLKLMGCYTYQGYLFGRPMCADDFKSYCESHSAIEII</sequence>
<dbReference type="AlphaFoldDB" id="A0A4R6XF31"/>
<dbReference type="InterPro" id="IPR035919">
    <property type="entry name" value="EAL_sf"/>
</dbReference>
<evidence type="ECO:0000259" key="2">
    <source>
        <dbReference type="PROSITE" id="PS50885"/>
    </source>
</evidence>
<organism evidence="4 5">
    <name type="scientific">Marinomonas communis</name>
    <dbReference type="NCBI Taxonomy" id="28254"/>
    <lineage>
        <taxon>Bacteria</taxon>
        <taxon>Pseudomonadati</taxon>
        <taxon>Pseudomonadota</taxon>
        <taxon>Gammaproteobacteria</taxon>
        <taxon>Oceanospirillales</taxon>
        <taxon>Oceanospirillaceae</taxon>
        <taxon>Marinomonas</taxon>
    </lineage>
</organism>
<dbReference type="GO" id="GO:0016020">
    <property type="term" value="C:membrane"/>
    <property type="evidence" value="ECO:0007669"/>
    <property type="project" value="InterPro"/>
</dbReference>
<evidence type="ECO:0000259" key="1">
    <source>
        <dbReference type="PROSITE" id="PS50883"/>
    </source>
</evidence>
<dbReference type="SUPFAM" id="SSF55073">
    <property type="entry name" value="Nucleotide cyclase"/>
    <property type="match status" value="1"/>
</dbReference>
<dbReference type="Proteomes" id="UP000295729">
    <property type="component" value="Unassembled WGS sequence"/>
</dbReference>
<name>A0A4R6XF31_9GAMM</name>
<dbReference type="PROSITE" id="PS50883">
    <property type="entry name" value="EAL"/>
    <property type="match status" value="1"/>
</dbReference>
<dbReference type="SUPFAM" id="SSF141868">
    <property type="entry name" value="EAL domain-like"/>
    <property type="match status" value="1"/>
</dbReference>
<dbReference type="PANTHER" id="PTHR44757">
    <property type="entry name" value="DIGUANYLATE CYCLASE DGCP"/>
    <property type="match status" value="1"/>
</dbReference>
<dbReference type="NCBIfam" id="TIGR00229">
    <property type="entry name" value="sensory_box"/>
    <property type="match status" value="1"/>
</dbReference>
<dbReference type="CDD" id="cd01948">
    <property type="entry name" value="EAL"/>
    <property type="match status" value="1"/>
</dbReference>
<dbReference type="InterPro" id="IPR029787">
    <property type="entry name" value="Nucleotide_cyclase"/>
</dbReference>
<dbReference type="InterPro" id="IPR000160">
    <property type="entry name" value="GGDEF_dom"/>
</dbReference>
<dbReference type="InterPro" id="IPR001633">
    <property type="entry name" value="EAL_dom"/>
</dbReference>
<dbReference type="Gene3D" id="3.30.450.20">
    <property type="entry name" value="PAS domain"/>
    <property type="match status" value="1"/>
</dbReference>
<dbReference type="InterPro" id="IPR003660">
    <property type="entry name" value="HAMP_dom"/>
</dbReference>
<dbReference type="NCBIfam" id="TIGR00254">
    <property type="entry name" value="GGDEF"/>
    <property type="match status" value="1"/>
</dbReference>
<evidence type="ECO:0000259" key="3">
    <source>
        <dbReference type="PROSITE" id="PS50887"/>
    </source>
</evidence>
<dbReference type="PANTHER" id="PTHR44757:SF2">
    <property type="entry name" value="BIOFILM ARCHITECTURE MAINTENANCE PROTEIN MBAA"/>
    <property type="match status" value="1"/>
</dbReference>
<dbReference type="SMART" id="SM00052">
    <property type="entry name" value="EAL"/>
    <property type="match status" value="1"/>
</dbReference>